<evidence type="ECO:0000259" key="1">
    <source>
        <dbReference type="Pfam" id="PF10988"/>
    </source>
</evidence>
<reference evidence="2 3" key="1">
    <citation type="submission" date="2019-06" db="EMBL/GenBank/DDBJ databases">
        <title>Whole genome sequence for Cellvibrionaceae sp. R142.</title>
        <authorList>
            <person name="Wang G."/>
        </authorList>
    </citation>
    <scope>NUCLEOTIDE SEQUENCE [LARGE SCALE GENOMIC DNA]</scope>
    <source>
        <strain evidence="2 3">R142</strain>
    </source>
</reference>
<dbReference type="PANTHER" id="PTHR39200">
    <property type="entry name" value="HYPOTHETICAL EXPORTED PROTEIN"/>
    <property type="match status" value="1"/>
</dbReference>
<dbReference type="InterPro" id="IPR021255">
    <property type="entry name" value="DUF2807"/>
</dbReference>
<gene>
    <name evidence="2" type="ORF">FKG94_03625</name>
</gene>
<dbReference type="Proteomes" id="UP000319732">
    <property type="component" value="Unassembled WGS sequence"/>
</dbReference>
<sequence length="348" mass="36990">MAVTGPGYPDRYRHIPVIAERHLHHRRHTGFYPAQQWSGYLGAKARQRVSRTFFSSGESKCKSTGVYPDTNTTIHSIERTTTMASTNTSHCGWQRILLAALTLAFTTLFAHASTTETRDLSGFTAVKMLAAGNVSVNEGANFEVTVTGPAELLDSVKTQVRNKTLDIAIDNNGSGNKNIDDLHIDVTMPRIDGIHLTGAGDIAVGPLVTVDLSVSITGSGDIVMESVTAQNLSVAIKGSGDIDIAQVEAINSAATISGSGDIGVSGEVKNQQINIAGSGSFDGANLSAKNVRGSIMGSGDIEMGRAERRDIRKTGSGRVSFSSDGETLSSLSRDHYLFALPEGRRLLR</sequence>
<dbReference type="AlphaFoldDB" id="A0A545U587"/>
<dbReference type="Gene3D" id="2.160.20.120">
    <property type="match status" value="1"/>
</dbReference>
<dbReference type="Pfam" id="PF10988">
    <property type="entry name" value="DUF2807"/>
    <property type="match status" value="1"/>
</dbReference>
<dbReference type="OrthoDB" id="1442792at2"/>
<keyword evidence="3" id="KW-1185">Reference proteome</keyword>
<feature type="domain" description="Putative auto-transporter adhesin head GIN" evidence="1">
    <location>
        <begin position="123"/>
        <end position="243"/>
    </location>
</feature>
<evidence type="ECO:0000313" key="3">
    <source>
        <dbReference type="Proteomes" id="UP000319732"/>
    </source>
</evidence>
<name>A0A545U587_9GAMM</name>
<accession>A0A545U587</accession>
<dbReference type="EMBL" id="VHSG01000005">
    <property type="protein sequence ID" value="TQV84624.1"/>
    <property type="molecule type" value="Genomic_DNA"/>
</dbReference>
<proteinExistence type="predicted"/>
<evidence type="ECO:0000313" key="2">
    <source>
        <dbReference type="EMBL" id="TQV84624.1"/>
    </source>
</evidence>
<protein>
    <submittedName>
        <fullName evidence="2">DUF2807 domain-containing protein</fullName>
    </submittedName>
</protein>
<comment type="caution">
    <text evidence="2">The sequence shown here is derived from an EMBL/GenBank/DDBJ whole genome shotgun (WGS) entry which is preliminary data.</text>
</comment>
<organism evidence="2 3">
    <name type="scientific">Exilibacterium tricleocarpae</name>
    <dbReference type="NCBI Taxonomy" id="2591008"/>
    <lineage>
        <taxon>Bacteria</taxon>
        <taxon>Pseudomonadati</taxon>
        <taxon>Pseudomonadota</taxon>
        <taxon>Gammaproteobacteria</taxon>
        <taxon>Cellvibrionales</taxon>
        <taxon>Cellvibrionaceae</taxon>
        <taxon>Exilibacterium</taxon>
    </lineage>
</organism>
<dbReference type="PANTHER" id="PTHR39200:SF1">
    <property type="entry name" value="AUTO-TRANSPORTER ADHESIN HEAD GIN DOMAIN-CONTAINING PROTEIN-RELATED"/>
    <property type="match status" value="1"/>
</dbReference>